<evidence type="ECO:0000313" key="2">
    <source>
        <dbReference type="Proteomes" id="UP001179952"/>
    </source>
</evidence>
<dbReference type="Proteomes" id="UP001179952">
    <property type="component" value="Unassembled WGS sequence"/>
</dbReference>
<dbReference type="EMBL" id="JAUJYN010000031">
    <property type="protein sequence ID" value="KAK1257889.1"/>
    <property type="molecule type" value="Genomic_DNA"/>
</dbReference>
<proteinExistence type="predicted"/>
<accession>A0AAV9A1V2</accession>
<reference evidence="1" key="2">
    <citation type="submission" date="2023-06" db="EMBL/GenBank/DDBJ databases">
        <authorList>
            <person name="Ma L."/>
            <person name="Liu K.-W."/>
            <person name="Li Z."/>
            <person name="Hsiao Y.-Y."/>
            <person name="Qi Y."/>
            <person name="Fu T."/>
            <person name="Tang G."/>
            <person name="Zhang D."/>
            <person name="Sun W.-H."/>
            <person name="Liu D.-K."/>
            <person name="Li Y."/>
            <person name="Chen G.-Z."/>
            <person name="Liu X.-D."/>
            <person name="Liao X.-Y."/>
            <person name="Jiang Y.-T."/>
            <person name="Yu X."/>
            <person name="Hao Y."/>
            <person name="Huang J."/>
            <person name="Zhao X.-W."/>
            <person name="Ke S."/>
            <person name="Chen Y.-Y."/>
            <person name="Wu W.-L."/>
            <person name="Hsu J.-L."/>
            <person name="Lin Y.-F."/>
            <person name="Huang M.-D."/>
            <person name="Li C.-Y."/>
            <person name="Huang L."/>
            <person name="Wang Z.-W."/>
            <person name="Zhao X."/>
            <person name="Zhong W.-Y."/>
            <person name="Peng D.-H."/>
            <person name="Ahmad S."/>
            <person name="Lan S."/>
            <person name="Zhang J.-S."/>
            <person name="Tsai W.-C."/>
            <person name="Van De Peer Y."/>
            <person name="Liu Z.-J."/>
        </authorList>
    </citation>
    <scope>NUCLEOTIDE SEQUENCE</scope>
    <source>
        <strain evidence="1">SCP</strain>
        <tissue evidence="1">Leaves</tissue>
    </source>
</reference>
<comment type="caution">
    <text evidence="1">The sequence shown here is derived from an EMBL/GenBank/DDBJ whole genome shotgun (WGS) entry which is preliminary data.</text>
</comment>
<evidence type="ECO:0000313" key="1">
    <source>
        <dbReference type="EMBL" id="KAK1257889.1"/>
    </source>
</evidence>
<gene>
    <name evidence="1" type="ORF">QJS04_geneDACA024161</name>
</gene>
<name>A0AAV9A1V2_ACOGR</name>
<organism evidence="1 2">
    <name type="scientific">Acorus gramineus</name>
    <name type="common">Dwarf sweet flag</name>
    <dbReference type="NCBI Taxonomy" id="55184"/>
    <lineage>
        <taxon>Eukaryota</taxon>
        <taxon>Viridiplantae</taxon>
        <taxon>Streptophyta</taxon>
        <taxon>Embryophyta</taxon>
        <taxon>Tracheophyta</taxon>
        <taxon>Spermatophyta</taxon>
        <taxon>Magnoliopsida</taxon>
        <taxon>Liliopsida</taxon>
        <taxon>Acoraceae</taxon>
        <taxon>Acorus</taxon>
    </lineage>
</organism>
<reference evidence="1" key="1">
    <citation type="journal article" date="2023" name="Nat. Commun.">
        <title>Diploid and tetraploid genomes of Acorus and the evolution of monocots.</title>
        <authorList>
            <person name="Ma L."/>
            <person name="Liu K.W."/>
            <person name="Li Z."/>
            <person name="Hsiao Y.Y."/>
            <person name="Qi Y."/>
            <person name="Fu T."/>
            <person name="Tang G.D."/>
            <person name="Zhang D."/>
            <person name="Sun W.H."/>
            <person name="Liu D.K."/>
            <person name="Li Y."/>
            <person name="Chen G.Z."/>
            <person name="Liu X.D."/>
            <person name="Liao X.Y."/>
            <person name="Jiang Y.T."/>
            <person name="Yu X."/>
            <person name="Hao Y."/>
            <person name="Huang J."/>
            <person name="Zhao X.W."/>
            <person name="Ke S."/>
            <person name="Chen Y.Y."/>
            <person name="Wu W.L."/>
            <person name="Hsu J.L."/>
            <person name="Lin Y.F."/>
            <person name="Huang M.D."/>
            <person name="Li C.Y."/>
            <person name="Huang L."/>
            <person name="Wang Z.W."/>
            <person name="Zhao X."/>
            <person name="Zhong W.Y."/>
            <person name="Peng D.H."/>
            <person name="Ahmad S."/>
            <person name="Lan S."/>
            <person name="Zhang J.S."/>
            <person name="Tsai W.C."/>
            <person name="Van de Peer Y."/>
            <person name="Liu Z.J."/>
        </authorList>
    </citation>
    <scope>NUCLEOTIDE SEQUENCE</scope>
    <source>
        <strain evidence="1">SCP</strain>
    </source>
</reference>
<dbReference type="AlphaFoldDB" id="A0AAV9A1V2"/>
<keyword evidence="2" id="KW-1185">Reference proteome</keyword>
<sequence length="57" mass="6611">MPSKTEKVKIQHTKPQEKMRCTSLWIGRGLTSIAADYLLRSIRVLFPQEVTVFGWCM</sequence>
<protein>
    <submittedName>
        <fullName evidence="1">Uncharacterized protein</fullName>
    </submittedName>
</protein>